<sequence length="129" mass="13768">MSGVKRFVMGTTMLTLSVLVFACATVPPQVPVQVQNAVFAKTGDTVHLFHGGSKLAKEEFCLNAVVPVYRYEGRFSSIGSTGLIRNEVGKIKITKDLGDYYVEGVVIEGSIKSGDVAVQSQSGCLINVP</sequence>
<evidence type="ECO:0000256" key="1">
    <source>
        <dbReference type="SAM" id="SignalP"/>
    </source>
</evidence>
<protein>
    <recommendedName>
        <fullName evidence="4">Lipoprotein</fullName>
    </recommendedName>
</protein>
<gene>
    <name evidence="2" type="ORF">JN12_02927</name>
</gene>
<name>A0A562VIX7_9BACT</name>
<dbReference type="EMBL" id="VLLN01000019">
    <property type="protein sequence ID" value="TWJ17808.1"/>
    <property type="molecule type" value="Genomic_DNA"/>
</dbReference>
<organism evidence="2 3">
    <name type="scientific">Geobacter argillaceus</name>
    <dbReference type="NCBI Taxonomy" id="345631"/>
    <lineage>
        <taxon>Bacteria</taxon>
        <taxon>Pseudomonadati</taxon>
        <taxon>Thermodesulfobacteriota</taxon>
        <taxon>Desulfuromonadia</taxon>
        <taxon>Geobacterales</taxon>
        <taxon>Geobacteraceae</taxon>
        <taxon>Geobacter</taxon>
    </lineage>
</organism>
<comment type="caution">
    <text evidence="2">The sequence shown here is derived from an EMBL/GenBank/DDBJ whole genome shotgun (WGS) entry which is preliminary data.</text>
</comment>
<accession>A0A562VIX7</accession>
<evidence type="ECO:0000313" key="3">
    <source>
        <dbReference type="Proteomes" id="UP000319449"/>
    </source>
</evidence>
<reference evidence="2 3" key="1">
    <citation type="submission" date="2019-07" db="EMBL/GenBank/DDBJ databases">
        <title>Genomic Encyclopedia of Archaeal and Bacterial Type Strains, Phase II (KMG-II): from individual species to whole genera.</title>
        <authorList>
            <person name="Goeker M."/>
        </authorList>
    </citation>
    <scope>NUCLEOTIDE SEQUENCE [LARGE SCALE GENOMIC DNA]</scope>
    <source>
        <strain evidence="2 3">ATCC BAA-1139</strain>
    </source>
</reference>
<dbReference type="PROSITE" id="PS51257">
    <property type="entry name" value="PROKAR_LIPOPROTEIN"/>
    <property type="match status" value="1"/>
</dbReference>
<dbReference type="AlphaFoldDB" id="A0A562VIX7"/>
<keyword evidence="1" id="KW-0732">Signal</keyword>
<proteinExistence type="predicted"/>
<evidence type="ECO:0000313" key="2">
    <source>
        <dbReference type="EMBL" id="TWJ17808.1"/>
    </source>
</evidence>
<feature type="chain" id="PRO_5022054360" description="Lipoprotein" evidence="1">
    <location>
        <begin position="23"/>
        <end position="129"/>
    </location>
</feature>
<keyword evidence="3" id="KW-1185">Reference proteome</keyword>
<evidence type="ECO:0008006" key="4">
    <source>
        <dbReference type="Google" id="ProtNLM"/>
    </source>
</evidence>
<dbReference type="Proteomes" id="UP000319449">
    <property type="component" value="Unassembled WGS sequence"/>
</dbReference>
<feature type="signal peptide" evidence="1">
    <location>
        <begin position="1"/>
        <end position="22"/>
    </location>
</feature>